<accession>A0AAD3DNH7</accession>
<protein>
    <submittedName>
        <fullName evidence="4">Uncharacterized protein</fullName>
    </submittedName>
</protein>
<reference evidence="4 5" key="1">
    <citation type="journal article" date="2021" name="Sci. Rep.">
        <title>Genome sequencing of the multicellular alga Astrephomene provides insights into convergent evolution of germ-soma differentiation.</title>
        <authorList>
            <person name="Yamashita S."/>
            <person name="Yamamoto K."/>
            <person name="Matsuzaki R."/>
            <person name="Suzuki S."/>
            <person name="Yamaguchi H."/>
            <person name="Hirooka S."/>
            <person name="Minakuchi Y."/>
            <person name="Miyagishima S."/>
            <person name="Kawachi M."/>
            <person name="Toyoda A."/>
            <person name="Nozaki H."/>
        </authorList>
    </citation>
    <scope>NUCLEOTIDE SEQUENCE [LARGE SCALE GENOMIC DNA]</scope>
    <source>
        <strain evidence="4 5">NIES-4017</strain>
    </source>
</reference>
<name>A0AAD3DNH7_9CHLO</name>
<evidence type="ECO:0000256" key="1">
    <source>
        <dbReference type="ARBA" id="ARBA00022737"/>
    </source>
</evidence>
<proteinExistence type="predicted"/>
<keyword evidence="2 3" id="KW-0802">TPR repeat</keyword>
<comment type="caution">
    <text evidence="4">The sequence shown here is derived from an EMBL/GenBank/DDBJ whole genome shotgun (WGS) entry which is preliminary data.</text>
</comment>
<dbReference type="InterPro" id="IPR013105">
    <property type="entry name" value="TPR_2"/>
</dbReference>
<dbReference type="InterPro" id="IPR019734">
    <property type="entry name" value="TPR_rpt"/>
</dbReference>
<gene>
    <name evidence="4" type="ORF">Agub_g4073</name>
</gene>
<evidence type="ECO:0000313" key="5">
    <source>
        <dbReference type="Proteomes" id="UP001054857"/>
    </source>
</evidence>
<dbReference type="InterPro" id="IPR011990">
    <property type="entry name" value="TPR-like_helical_dom_sf"/>
</dbReference>
<feature type="repeat" description="TPR" evidence="3">
    <location>
        <begin position="36"/>
        <end position="69"/>
    </location>
</feature>
<dbReference type="Pfam" id="PF07719">
    <property type="entry name" value="TPR_2"/>
    <property type="match status" value="1"/>
</dbReference>
<dbReference type="SMART" id="SM00028">
    <property type="entry name" value="TPR"/>
    <property type="match status" value="2"/>
</dbReference>
<sequence>WEPTLVALGHCMRKLCRFAAAADCYSAALALCPASPSTLAAMGFVAQLAGDPRVAVEHYHAALALRPDDPFTTDMLRAALQEYAEAAAAEEEAAAAAAGFAPGRFSAFG</sequence>
<organism evidence="4 5">
    <name type="scientific">Astrephomene gubernaculifera</name>
    <dbReference type="NCBI Taxonomy" id="47775"/>
    <lineage>
        <taxon>Eukaryota</taxon>
        <taxon>Viridiplantae</taxon>
        <taxon>Chlorophyta</taxon>
        <taxon>core chlorophytes</taxon>
        <taxon>Chlorophyceae</taxon>
        <taxon>CS clade</taxon>
        <taxon>Chlamydomonadales</taxon>
        <taxon>Astrephomenaceae</taxon>
        <taxon>Astrephomene</taxon>
    </lineage>
</organism>
<dbReference type="AlphaFoldDB" id="A0AAD3DNH7"/>
<dbReference type="Proteomes" id="UP001054857">
    <property type="component" value="Unassembled WGS sequence"/>
</dbReference>
<dbReference type="SUPFAM" id="SSF48452">
    <property type="entry name" value="TPR-like"/>
    <property type="match status" value="1"/>
</dbReference>
<dbReference type="EMBL" id="BMAR01000004">
    <property type="protein sequence ID" value="GFR43066.1"/>
    <property type="molecule type" value="Genomic_DNA"/>
</dbReference>
<dbReference type="Gene3D" id="1.25.40.10">
    <property type="entry name" value="Tetratricopeptide repeat domain"/>
    <property type="match status" value="1"/>
</dbReference>
<evidence type="ECO:0000256" key="2">
    <source>
        <dbReference type="ARBA" id="ARBA00022803"/>
    </source>
</evidence>
<dbReference type="PROSITE" id="PS50005">
    <property type="entry name" value="TPR"/>
    <property type="match status" value="1"/>
</dbReference>
<keyword evidence="1" id="KW-0677">Repeat</keyword>
<keyword evidence="5" id="KW-1185">Reference proteome</keyword>
<evidence type="ECO:0000313" key="4">
    <source>
        <dbReference type="EMBL" id="GFR43066.1"/>
    </source>
</evidence>
<feature type="non-terminal residue" evidence="4">
    <location>
        <position position="109"/>
    </location>
</feature>
<evidence type="ECO:0000256" key="3">
    <source>
        <dbReference type="PROSITE-ProRule" id="PRU00339"/>
    </source>
</evidence>